<dbReference type="PANTHER" id="PTHR42945:SF1">
    <property type="entry name" value="HISTIDINE BIOSYNTHESIS BIFUNCTIONAL PROTEIN HIS7"/>
    <property type="match status" value="1"/>
</dbReference>
<dbReference type="eggNOG" id="arCOG02677">
    <property type="taxonomic scope" value="Archaea"/>
</dbReference>
<comment type="subcellular location">
    <subcellularLocation>
        <location evidence="9">Cytoplasm</location>
    </subcellularLocation>
</comment>
<dbReference type="GeneID" id="99972926"/>
<dbReference type="GO" id="GO:0004636">
    <property type="term" value="F:phosphoribosyl-ATP diphosphatase activity"/>
    <property type="evidence" value="ECO:0007669"/>
    <property type="project" value="UniProtKB-UniRule"/>
</dbReference>
<dbReference type="GO" id="GO:0005737">
    <property type="term" value="C:cytoplasm"/>
    <property type="evidence" value="ECO:0007669"/>
    <property type="project" value="UniProtKB-SubCell"/>
</dbReference>
<evidence type="ECO:0000256" key="8">
    <source>
        <dbReference type="ARBA" id="ARBA00023102"/>
    </source>
</evidence>
<evidence type="ECO:0000313" key="11">
    <source>
        <dbReference type="Proteomes" id="UP000006565"/>
    </source>
</evidence>
<dbReference type="NCBIfam" id="TIGR03188">
    <property type="entry name" value="histidine_hisI"/>
    <property type="match status" value="1"/>
</dbReference>
<accession>E1RDR3</accession>
<keyword evidence="5 9" id="KW-0547">Nucleotide-binding</keyword>
<evidence type="ECO:0000313" key="10">
    <source>
        <dbReference type="EMBL" id="ADN37100.1"/>
    </source>
</evidence>
<keyword evidence="11" id="KW-1185">Reference proteome</keyword>
<dbReference type="AlphaFoldDB" id="E1RDR3"/>
<keyword evidence="3 9" id="KW-0963">Cytoplasm</keyword>
<dbReference type="UniPathway" id="UPA00031">
    <property type="reaction ID" value="UER00007"/>
</dbReference>
<proteinExistence type="inferred from homology"/>
<dbReference type="RefSeq" id="WP_013330277.1">
    <property type="nucleotide sequence ID" value="NC_014507.1"/>
</dbReference>
<evidence type="ECO:0000256" key="7">
    <source>
        <dbReference type="ARBA" id="ARBA00022840"/>
    </source>
</evidence>
<name>E1RDR3_METP4</name>
<evidence type="ECO:0000256" key="2">
    <source>
        <dbReference type="ARBA" id="ARBA00005204"/>
    </source>
</evidence>
<dbReference type="CDD" id="cd11534">
    <property type="entry name" value="NTP-PPase_HisIE_like"/>
    <property type="match status" value="1"/>
</dbReference>
<dbReference type="InterPro" id="IPR008179">
    <property type="entry name" value="HisE"/>
</dbReference>
<dbReference type="GO" id="GO:0000105">
    <property type="term" value="P:L-histidine biosynthetic process"/>
    <property type="evidence" value="ECO:0007669"/>
    <property type="project" value="UniProtKB-UniRule"/>
</dbReference>
<dbReference type="EMBL" id="CP002117">
    <property type="protein sequence ID" value="ADN37100.1"/>
    <property type="molecule type" value="Genomic_DNA"/>
</dbReference>
<dbReference type="PANTHER" id="PTHR42945">
    <property type="entry name" value="HISTIDINE BIOSYNTHESIS BIFUNCTIONAL PROTEIN"/>
    <property type="match status" value="1"/>
</dbReference>
<sequence length="97" mass="10891">MSSSEVIDELWSVICDRAENPPEKSYVVDILNHRKGIDKSLEKVGEEATEFIIAVKNSDYNAKVGEAADLIFHTLLALRAADVDLSDVMSELENRRR</sequence>
<dbReference type="Pfam" id="PF01503">
    <property type="entry name" value="PRA-PH"/>
    <property type="match status" value="1"/>
</dbReference>
<dbReference type="EC" id="3.6.1.31" evidence="9"/>
<evidence type="ECO:0000256" key="6">
    <source>
        <dbReference type="ARBA" id="ARBA00022801"/>
    </source>
</evidence>
<dbReference type="Proteomes" id="UP000006565">
    <property type="component" value="Chromosome"/>
</dbReference>
<dbReference type="KEGG" id="mpi:Mpet_2353"/>
<dbReference type="OrthoDB" id="39686at2157"/>
<dbReference type="HAMAP" id="MF_01020">
    <property type="entry name" value="HisE"/>
    <property type="match status" value="1"/>
</dbReference>
<comment type="similarity">
    <text evidence="9">Belongs to the PRA-PH family.</text>
</comment>
<evidence type="ECO:0000256" key="1">
    <source>
        <dbReference type="ARBA" id="ARBA00001460"/>
    </source>
</evidence>
<dbReference type="HOGENOM" id="CLU_123337_0_0_2"/>
<keyword evidence="6 9" id="KW-0378">Hydrolase</keyword>
<comment type="pathway">
    <text evidence="2 9">Amino-acid biosynthesis; L-histidine biosynthesis; L-histidine from 5-phospho-alpha-D-ribose 1-diphosphate: step 2/9.</text>
</comment>
<keyword evidence="7 9" id="KW-0067">ATP-binding</keyword>
<reference evidence="10 11" key="1">
    <citation type="journal article" date="2010" name="Stand. Genomic Sci.">
        <title>Complete genome sequence of Methanoplanus petrolearius type strain (SEBR 4847).</title>
        <authorList>
            <person name="Brambilla E."/>
            <person name="Djao O.D."/>
            <person name="Daligault H."/>
            <person name="Lapidus A."/>
            <person name="Lucas S."/>
            <person name="Hammon N."/>
            <person name="Nolan M."/>
            <person name="Tice H."/>
            <person name="Cheng J.F."/>
            <person name="Han C."/>
            <person name="Tapia R."/>
            <person name="Goodwin L."/>
            <person name="Pitluck S."/>
            <person name="Liolios K."/>
            <person name="Ivanova N."/>
            <person name="Mavromatis K."/>
            <person name="Mikhailova N."/>
            <person name="Pati A."/>
            <person name="Chen A."/>
            <person name="Palaniappan K."/>
            <person name="Land M."/>
            <person name="Hauser L."/>
            <person name="Chang Y.J."/>
            <person name="Jeffries C.D."/>
            <person name="Rohde M."/>
            <person name="Spring S."/>
            <person name="Sikorski J."/>
            <person name="Goker M."/>
            <person name="Woyke T."/>
            <person name="Bristow J."/>
            <person name="Eisen J.A."/>
            <person name="Markowitz V."/>
            <person name="Hugenholtz P."/>
            <person name="Kyrpides N.C."/>
            <person name="Klenk H.P."/>
        </authorList>
    </citation>
    <scope>NUCLEOTIDE SEQUENCE [LARGE SCALE GENOMIC DNA]</scope>
    <source>
        <strain evidence="11">DSM 11571 / OCM 486 / SEBR 4847</strain>
    </source>
</reference>
<evidence type="ECO:0000256" key="5">
    <source>
        <dbReference type="ARBA" id="ARBA00022741"/>
    </source>
</evidence>
<comment type="catalytic activity">
    <reaction evidence="1 9">
        <text>1-(5-phospho-beta-D-ribosyl)-ATP + H2O = 1-(5-phospho-beta-D-ribosyl)-5'-AMP + diphosphate + H(+)</text>
        <dbReference type="Rhea" id="RHEA:22828"/>
        <dbReference type="ChEBI" id="CHEBI:15377"/>
        <dbReference type="ChEBI" id="CHEBI:15378"/>
        <dbReference type="ChEBI" id="CHEBI:33019"/>
        <dbReference type="ChEBI" id="CHEBI:59457"/>
        <dbReference type="ChEBI" id="CHEBI:73183"/>
        <dbReference type="EC" id="3.6.1.31"/>
    </reaction>
</comment>
<dbReference type="GeneID" id="9744845"/>
<evidence type="ECO:0000256" key="3">
    <source>
        <dbReference type="ARBA" id="ARBA00022490"/>
    </source>
</evidence>
<dbReference type="SUPFAM" id="SSF101386">
    <property type="entry name" value="all-alpha NTP pyrophosphatases"/>
    <property type="match status" value="1"/>
</dbReference>
<evidence type="ECO:0000256" key="9">
    <source>
        <dbReference type="HAMAP-Rule" id="MF_01020"/>
    </source>
</evidence>
<keyword evidence="8 9" id="KW-0368">Histidine biosynthesis</keyword>
<dbReference type="Gene3D" id="1.10.287.1080">
    <property type="entry name" value="MazG-like"/>
    <property type="match status" value="1"/>
</dbReference>
<dbReference type="STRING" id="679926.Mpet_2353"/>
<dbReference type="GO" id="GO:0005524">
    <property type="term" value="F:ATP binding"/>
    <property type="evidence" value="ECO:0007669"/>
    <property type="project" value="UniProtKB-KW"/>
</dbReference>
<keyword evidence="4 9" id="KW-0028">Amino-acid biosynthesis</keyword>
<dbReference type="InterPro" id="IPR021130">
    <property type="entry name" value="PRib-ATP_PPHydrolase-like"/>
</dbReference>
<organism evidence="10 11">
    <name type="scientific">Methanolacinia petrolearia (strain DSM 11571 / OCM 486 / SEBR 4847)</name>
    <name type="common">Methanoplanus petrolearius</name>
    <dbReference type="NCBI Taxonomy" id="679926"/>
    <lineage>
        <taxon>Archaea</taxon>
        <taxon>Methanobacteriati</taxon>
        <taxon>Methanobacteriota</taxon>
        <taxon>Stenosarchaea group</taxon>
        <taxon>Methanomicrobia</taxon>
        <taxon>Methanomicrobiales</taxon>
        <taxon>Methanomicrobiaceae</taxon>
        <taxon>Methanolacinia</taxon>
    </lineage>
</organism>
<gene>
    <name evidence="9" type="primary">hisE</name>
    <name evidence="10" type="ordered locus">Mpet_2353</name>
</gene>
<protein>
    <recommendedName>
        <fullName evidence="9">Phosphoribosyl-ATP pyrophosphatase</fullName>
        <shortName evidence="9">PRA-PH</shortName>
        <ecNumber evidence="9">3.6.1.31</ecNumber>
    </recommendedName>
</protein>
<evidence type="ECO:0000256" key="4">
    <source>
        <dbReference type="ARBA" id="ARBA00022605"/>
    </source>
</evidence>